<comment type="caution">
    <text evidence="3">The sequence shown here is derived from an EMBL/GenBank/DDBJ whole genome shotgun (WGS) entry which is preliminary data.</text>
</comment>
<feature type="compositionally biased region" description="Polar residues" evidence="1">
    <location>
        <begin position="393"/>
        <end position="402"/>
    </location>
</feature>
<feature type="compositionally biased region" description="Basic residues" evidence="1">
    <location>
        <begin position="357"/>
        <end position="370"/>
    </location>
</feature>
<keyword evidence="4" id="KW-1185">Reference proteome</keyword>
<dbReference type="Proteomes" id="UP000186583">
    <property type="component" value="Unassembled WGS sequence"/>
</dbReference>
<reference evidence="3 4" key="1">
    <citation type="submission" date="2016-11" db="EMBL/GenBank/DDBJ databases">
        <title>Draft Genome Assembly of Colletotrichum chlorophyti a pathogen of herbaceous plants.</title>
        <authorList>
            <person name="Gan P."/>
            <person name="Narusaka M."/>
            <person name="Tsushima A."/>
            <person name="Narusaka Y."/>
            <person name="Takano Y."/>
            <person name="Shirasu K."/>
        </authorList>
    </citation>
    <scope>NUCLEOTIDE SEQUENCE [LARGE SCALE GENOMIC DNA]</scope>
    <source>
        <strain evidence="3 4">NTL11</strain>
    </source>
</reference>
<accession>A0A1Q8S1S9</accession>
<dbReference type="PANTHER" id="PTHR38113:SF1">
    <property type="entry name" value="DUF2293 DOMAIN-CONTAINING PROTEIN"/>
    <property type="match status" value="1"/>
</dbReference>
<evidence type="ECO:0000256" key="1">
    <source>
        <dbReference type="SAM" id="MobiDB-lite"/>
    </source>
</evidence>
<dbReference type="AlphaFoldDB" id="A0A1Q8S1S9"/>
<feature type="region of interest" description="Disordered" evidence="1">
    <location>
        <begin position="1"/>
        <end position="39"/>
    </location>
</feature>
<organism evidence="3 4">
    <name type="scientific">Colletotrichum chlorophyti</name>
    <dbReference type="NCBI Taxonomy" id="708187"/>
    <lineage>
        <taxon>Eukaryota</taxon>
        <taxon>Fungi</taxon>
        <taxon>Dikarya</taxon>
        <taxon>Ascomycota</taxon>
        <taxon>Pezizomycotina</taxon>
        <taxon>Sordariomycetes</taxon>
        <taxon>Hypocreomycetidae</taxon>
        <taxon>Glomerellales</taxon>
        <taxon>Glomerellaceae</taxon>
        <taxon>Colletotrichum</taxon>
    </lineage>
</organism>
<feature type="compositionally biased region" description="Acidic residues" evidence="1">
    <location>
        <begin position="289"/>
        <end position="305"/>
    </location>
</feature>
<evidence type="ECO:0000313" key="3">
    <source>
        <dbReference type="EMBL" id="OLN95366.1"/>
    </source>
</evidence>
<name>A0A1Q8S1S9_9PEZI</name>
<gene>
    <name evidence="3" type="ORF">CCHL11_04745</name>
</gene>
<sequence>MGREKKTQPGPGATAKDRHKKAGKASKAIDRNAPLPPGLVAMKPANQITKIKHKSYFELIENKDKKEPLVFDITSNKQAPPGMKFIPIGNPELTEACKDISRKTGAMLYIVTKARKDASELSQQIHRIGHHFRENIVDQALLDLGMDSVPEIELVGEGEDQVEKIPEDQAEINEQADAALRELFPRIPNTDRQEIINHAFHKGRMFNGELVVGLQQNLSLSRRVQLAVLAHIRHNHTRYDELLRETTWNNARRATEQLCLDILVKWRGDDENGRNQLDEILREVVVLSDDSDDEEDSGEEPESDSSEIVFEGSRDFARMSAPVMTQHAANARKRLSTAAMSRPGSPVQLAKPGVSKRMSKKARKRAKHRERNFGRYEAARNAAWDEAQKRQRQAPNGQTDQANMPDGSVSHGPYPHGQPTAFSDDRAPFIDVRPLHPQPRPHPGPFGNGFYETRPQMDGHFATAPQPTRSGYLSSGPVVHKVNGSSSSASRGPIGRDEAHLPQDQLQDFLHPSIEPRSPDAVRPPSRFARGPIEYTDRRDELQSYRSPPRGVVVRGERLMYRHEIPQSYHFEKPLSERHSQVQISDVSFRNAPHGTGYQPAQEYGSGRRFDYVNRAPRREDQFVPRHEPGLGDKTNSIMIEGQNVRPDLIYLNSGESVRERFGHDPEILAIRQPQHDAAPTLSRQPHAPRDEGFIRLREARPTEYRLGFEEEGFLRLREHNDDIPQEPAFTSNRRPPQDDARSGYRPYQHRPVEPEHAIYVRRAERPLQTNLSYDAPSYRRVERVQDDRVIHRDPPSSMYGGVFITQKEHMVFLSIVRLARLQGSRILLGSTDINHSMLHAALGRVQMTTLFR</sequence>
<feature type="region of interest" description="Disordered" evidence="1">
    <location>
        <begin position="722"/>
        <end position="749"/>
    </location>
</feature>
<dbReference type="Pfam" id="PF10056">
    <property type="entry name" value="DUF2293"/>
    <property type="match status" value="1"/>
</dbReference>
<feature type="region of interest" description="Disordered" evidence="1">
    <location>
        <begin position="288"/>
        <end position="309"/>
    </location>
</feature>
<dbReference type="EMBL" id="MPGH01000037">
    <property type="protein sequence ID" value="OLN95366.1"/>
    <property type="molecule type" value="Genomic_DNA"/>
</dbReference>
<evidence type="ECO:0000313" key="4">
    <source>
        <dbReference type="Proteomes" id="UP000186583"/>
    </source>
</evidence>
<dbReference type="InterPro" id="IPR018744">
    <property type="entry name" value="DUF2293"/>
</dbReference>
<feature type="region of interest" description="Disordered" evidence="1">
    <location>
        <begin position="325"/>
        <end position="425"/>
    </location>
</feature>
<dbReference type="OrthoDB" id="5288828at2759"/>
<dbReference type="PANTHER" id="PTHR38113">
    <property type="match status" value="1"/>
</dbReference>
<evidence type="ECO:0000259" key="2">
    <source>
        <dbReference type="Pfam" id="PF10056"/>
    </source>
</evidence>
<protein>
    <recommendedName>
        <fullName evidence="2">DUF2293 domain-containing protein</fullName>
    </recommendedName>
</protein>
<feature type="domain" description="DUF2293" evidence="2">
    <location>
        <begin position="179"/>
        <end position="267"/>
    </location>
</feature>
<proteinExistence type="predicted"/>